<keyword evidence="4" id="KW-1185">Reference proteome</keyword>
<dbReference type="PROSITE" id="PS50234">
    <property type="entry name" value="VWFA"/>
    <property type="match status" value="1"/>
</dbReference>
<evidence type="ECO:0000256" key="1">
    <source>
        <dbReference type="SAM" id="Phobius"/>
    </source>
</evidence>
<dbReference type="Gene3D" id="3.40.50.410">
    <property type="entry name" value="von Willebrand factor, type A domain"/>
    <property type="match status" value="1"/>
</dbReference>
<dbReference type="RefSeq" id="WP_041347200.1">
    <property type="nucleotide sequence ID" value="NZ_LWBO01000044.1"/>
</dbReference>
<evidence type="ECO:0000313" key="3">
    <source>
        <dbReference type="EMBL" id="OQP42637.1"/>
    </source>
</evidence>
<keyword evidence="1" id="KW-0812">Transmembrane</keyword>
<gene>
    <name evidence="3" type="ORF">A4D02_13820</name>
</gene>
<keyword evidence="1" id="KW-1133">Transmembrane helix</keyword>
<proteinExistence type="predicted"/>
<comment type="caution">
    <text evidence="3">The sequence shown here is derived from an EMBL/GenBank/DDBJ whole genome shotgun (WGS) entry which is preliminary data.</text>
</comment>
<dbReference type="SUPFAM" id="SSF53300">
    <property type="entry name" value="vWA-like"/>
    <property type="match status" value="1"/>
</dbReference>
<evidence type="ECO:0000259" key="2">
    <source>
        <dbReference type="PROSITE" id="PS50234"/>
    </source>
</evidence>
<accession>A0ABX3NQC1</accession>
<dbReference type="Pfam" id="PF00092">
    <property type="entry name" value="VWA"/>
    <property type="match status" value="1"/>
</dbReference>
<dbReference type="Proteomes" id="UP000192277">
    <property type="component" value="Unassembled WGS sequence"/>
</dbReference>
<feature type="domain" description="VWFA" evidence="2">
    <location>
        <begin position="44"/>
        <end position="236"/>
    </location>
</feature>
<dbReference type="InterPro" id="IPR036465">
    <property type="entry name" value="vWFA_dom_sf"/>
</dbReference>
<dbReference type="EMBL" id="LWBO01000044">
    <property type="protein sequence ID" value="OQP42637.1"/>
    <property type="molecule type" value="Genomic_DNA"/>
</dbReference>
<sequence>MFKAETRKGEPVWNLTKEKMMVKENIQNCKVISLAPISRFKPINIGIVIDHSGSMQEDNAQMVDKAGNSLVYYDDNFQLVFPKGYVAPIENAKSAVKKFVSSFNVKKDFISIIGFSETVDQVLPATQDVSKINTMVDSIHATGTTAFYDALIRGIEEVKKADGVKVLVALTDGLDNRSAFKWSQVVELANKAEIPIYIVGLGNVNRDTLSLIAKSTRGQYYYTSSASSLNVVYQEISKQVQAFYELVYNSPNLSAADSTRQIELSFNVDSIYLVTNAATKNFPAEVVTVMAKKEKQKQYPLYGGIALIVLVASGTLLYRYQKRNANPVKA</sequence>
<name>A0ABX3NQC1_9BACT</name>
<organism evidence="3 4">
    <name type="scientific">Niastella koreensis</name>
    <dbReference type="NCBI Taxonomy" id="354356"/>
    <lineage>
        <taxon>Bacteria</taxon>
        <taxon>Pseudomonadati</taxon>
        <taxon>Bacteroidota</taxon>
        <taxon>Chitinophagia</taxon>
        <taxon>Chitinophagales</taxon>
        <taxon>Chitinophagaceae</taxon>
        <taxon>Niastella</taxon>
    </lineage>
</organism>
<feature type="transmembrane region" description="Helical" evidence="1">
    <location>
        <begin position="299"/>
        <end position="320"/>
    </location>
</feature>
<keyword evidence="1" id="KW-0472">Membrane</keyword>
<dbReference type="SMART" id="SM00327">
    <property type="entry name" value="VWA"/>
    <property type="match status" value="1"/>
</dbReference>
<dbReference type="InterPro" id="IPR002035">
    <property type="entry name" value="VWF_A"/>
</dbReference>
<reference evidence="3 4" key="1">
    <citation type="submission" date="2016-04" db="EMBL/GenBank/DDBJ databases">
        <authorList>
            <person name="Chen L."/>
            <person name="Zhuang W."/>
            <person name="Wang G."/>
        </authorList>
    </citation>
    <scope>NUCLEOTIDE SEQUENCE [LARGE SCALE GENOMIC DNA]</scope>
    <source>
        <strain evidence="4">GR20</strain>
    </source>
</reference>
<evidence type="ECO:0000313" key="4">
    <source>
        <dbReference type="Proteomes" id="UP000192277"/>
    </source>
</evidence>
<protein>
    <recommendedName>
        <fullName evidence="2">VWFA domain-containing protein</fullName>
    </recommendedName>
</protein>